<evidence type="ECO:0000313" key="7">
    <source>
        <dbReference type="Proteomes" id="UP000014760"/>
    </source>
</evidence>
<dbReference type="InterPro" id="IPR002088">
    <property type="entry name" value="Prenyl_trans_a"/>
</dbReference>
<dbReference type="PANTHER" id="PTHR11129">
    <property type="entry name" value="PROTEIN FARNESYLTRANSFERASE ALPHA SUBUNIT/RAB GERANYLGERANYL TRANSFERASE ALPHA SUBUNIT"/>
    <property type="match status" value="1"/>
</dbReference>
<reference evidence="5 7" key="2">
    <citation type="journal article" date="2013" name="Nature">
        <title>Insights into bilaterian evolution from three spiralian genomes.</title>
        <authorList>
            <person name="Simakov O."/>
            <person name="Marletaz F."/>
            <person name="Cho S.J."/>
            <person name="Edsinger-Gonzales E."/>
            <person name="Havlak P."/>
            <person name="Hellsten U."/>
            <person name="Kuo D.H."/>
            <person name="Larsson T."/>
            <person name="Lv J."/>
            <person name="Arendt D."/>
            <person name="Savage R."/>
            <person name="Osoegawa K."/>
            <person name="de Jong P."/>
            <person name="Grimwood J."/>
            <person name="Chapman J.A."/>
            <person name="Shapiro H."/>
            <person name="Aerts A."/>
            <person name="Otillar R.P."/>
            <person name="Terry A.Y."/>
            <person name="Boore J.L."/>
            <person name="Grigoriev I.V."/>
            <person name="Lindberg D.R."/>
            <person name="Seaver E.C."/>
            <person name="Weisblat D.A."/>
            <person name="Putnam N.H."/>
            <person name="Rokhsar D.S."/>
        </authorList>
    </citation>
    <scope>NUCLEOTIDE SEQUENCE</scope>
    <source>
        <strain evidence="5 7">I ESC-2004</strain>
    </source>
</reference>
<evidence type="ECO:0000256" key="4">
    <source>
        <dbReference type="ARBA" id="ARBA00022737"/>
    </source>
</evidence>
<sequence length="359" mass="41795">MEELGLKIISNVDSAFLRDSLIGDISLKDIDFTVENHLQWLQETINFNDEILVLLLCKDEYDFLPVLENKTNQNPVVLTEHKLGIEAWAVKVVYLHAYSALMRLRRDPGQSDSKTLISLTRIVLLTVADCTTAWNIRKELVQSSQLAWHIDSKFSALVLTKHHKSSETFSHRKWLLRQRKLNPDEVQQEIAICHQAAEKYPNNYNAWSHRIWLVHNFCSQLKEVLLKELKSSEDFTESHVSDHSGFHYKQQMMQCLSGILPQHEHLQLLQKEKNFTSDLILRYPGHESVWNHRRYVVLQLCKTSDCCDLSSGKKFRLDSPSHLINSEEEFCEQVKTDCIDSWQRTLASKHANWLCKSLT</sequence>
<evidence type="ECO:0000256" key="2">
    <source>
        <dbReference type="ARBA" id="ARBA00022602"/>
    </source>
</evidence>
<dbReference type="Proteomes" id="UP000014760">
    <property type="component" value="Unassembled WGS sequence"/>
</dbReference>
<dbReference type="AlphaFoldDB" id="R7TJA4"/>
<dbReference type="HOGENOM" id="CLU_048186_2_0_1"/>
<dbReference type="EMBL" id="AMQN01002977">
    <property type="status" value="NOT_ANNOTATED_CDS"/>
    <property type="molecule type" value="Genomic_DNA"/>
</dbReference>
<evidence type="ECO:0008006" key="8">
    <source>
        <dbReference type="Google" id="ProtNLM"/>
    </source>
</evidence>
<evidence type="ECO:0000313" key="6">
    <source>
        <dbReference type="EnsemblMetazoa" id="CapteP225942"/>
    </source>
</evidence>
<proteinExistence type="inferred from homology"/>
<accession>R7TJA4</accession>
<dbReference type="Pfam" id="PF01239">
    <property type="entry name" value="PPTA"/>
    <property type="match status" value="2"/>
</dbReference>
<dbReference type="Gene3D" id="1.25.40.120">
    <property type="entry name" value="Protein prenylyltransferase"/>
    <property type="match status" value="1"/>
</dbReference>
<evidence type="ECO:0000313" key="5">
    <source>
        <dbReference type="EMBL" id="ELT91185.1"/>
    </source>
</evidence>
<evidence type="ECO:0000256" key="3">
    <source>
        <dbReference type="ARBA" id="ARBA00022679"/>
    </source>
</evidence>
<dbReference type="OrthoDB" id="5358702at2759"/>
<dbReference type="GO" id="GO:0005737">
    <property type="term" value="C:cytoplasm"/>
    <property type="evidence" value="ECO:0007669"/>
    <property type="project" value="TreeGrafter"/>
</dbReference>
<keyword evidence="2" id="KW-0637">Prenyltransferase</keyword>
<reference evidence="7" key="1">
    <citation type="submission" date="2012-12" db="EMBL/GenBank/DDBJ databases">
        <authorList>
            <person name="Hellsten U."/>
            <person name="Grimwood J."/>
            <person name="Chapman J.A."/>
            <person name="Shapiro H."/>
            <person name="Aerts A."/>
            <person name="Otillar R.P."/>
            <person name="Terry A.Y."/>
            <person name="Boore J.L."/>
            <person name="Simakov O."/>
            <person name="Marletaz F."/>
            <person name="Cho S.-J."/>
            <person name="Edsinger-Gonzales E."/>
            <person name="Havlak P."/>
            <person name="Kuo D.-H."/>
            <person name="Larsson T."/>
            <person name="Lv J."/>
            <person name="Arendt D."/>
            <person name="Savage R."/>
            <person name="Osoegawa K."/>
            <person name="de Jong P."/>
            <person name="Lindberg D.R."/>
            <person name="Seaver E.C."/>
            <person name="Weisblat D.A."/>
            <person name="Putnam N.H."/>
            <person name="Grigoriev I.V."/>
            <person name="Rokhsar D.S."/>
        </authorList>
    </citation>
    <scope>NUCLEOTIDE SEQUENCE</scope>
    <source>
        <strain evidence="7">I ESC-2004</strain>
    </source>
</reference>
<organism evidence="5">
    <name type="scientific">Capitella teleta</name>
    <name type="common">Polychaete worm</name>
    <dbReference type="NCBI Taxonomy" id="283909"/>
    <lineage>
        <taxon>Eukaryota</taxon>
        <taxon>Metazoa</taxon>
        <taxon>Spiralia</taxon>
        <taxon>Lophotrochozoa</taxon>
        <taxon>Annelida</taxon>
        <taxon>Polychaeta</taxon>
        <taxon>Sedentaria</taxon>
        <taxon>Scolecida</taxon>
        <taxon>Capitellidae</taxon>
        <taxon>Capitella</taxon>
    </lineage>
</organism>
<dbReference type="STRING" id="283909.R7TJA4"/>
<keyword evidence="7" id="KW-1185">Reference proteome</keyword>
<dbReference type="PROSITE" id="PS51147">
    <property type="entry name" value="PFTA"/>
    <property type="match status" value="2"/>
</dbReference>
<dbReference type="GO" id="GO:0008318">
    <property type="term" value="F:protein prenyltransferase activity"/>
    <property type="evidence" value="ECO:0007669"/>
    <property type="project" value="InterPro"/>
</dbReference>
<comment type="similarity">
    <text evidence="1">Belongs to the protein prenyltransferase subunit alpha family.</text>
</comment>
<reference evidence="6" key="3">
    <citation type="submission" date="2015-06" db="UniProtKB">
        <authorList>
            <consortium name="EnsemblMetazoa"/>
        </authorList>
    </citation>
    <scope>IDENTIFICATION</scope>
</reference>
<dbReference type="OMA" id="CCNTEQR"/>
<dbReference type="EMBL" id="KB310616">
    <property type="protein sequence ID" value="ELT91185.1"/>
    <property type="molecule type" value="Genomic_DNA"/>
</dbReference>
<dbReference type="SUPFAM" id="SSF48439">
    <property type="entry name" value="Protein prenylyltransferase"/>
    <property type="match status" value="1"/>
</dbReference>
<dbReference type="PANTHER" id="PTHR11129:SF3">
    <property type="entry name" value="PROTEIN PRENYLTRANSFERASE ALPHA SUBUNIT REPEAT-CONTAINING PROTEIN 1"/>
    <property type="match status" value="1"/>
</dbReference>
<name>R7TJA4_CAPTE</name>
<keyword evidence="4" id="KW-0677">Repeat</keyword>
<gene>
    <name evidence="5" type="ORF">CAPTEDRAFT_225942</name>
</gene>
<dbReference type="EnsemblMetazoa" id="CapteT225942">
    <property type="protein sequence ID" value="CapteP225942"/>
    <property type="gene ID" value="CapteG225942"/>
</dbReference>
<evidence type="ECO:0000256" key="1">
    <source>
        <dbReference type="ARBA" id="ARBA00006734"/>
    </source>
</evidence>
<keyword evidence="3" id="KW-0808">Transferase</keyword>
<protein>
    <recommendedName>
        <fullName evidence="8">Protein prenyltransferase alpha subunit repeat-containing protein 1</fullName>
    </recommendedName>
</protein>